<gene>
    <name evidence="1" type="ORF">BG258_09210</name>
</gene>
<dbReference type="EMBL" id="MECQ01000001">
    <property type="protein sequence ID" value="ODV56069.1"/>
    <property type="molecule type" value="Genomic_DNA"/>
</dbReference>
<dbReference type="OrthoDB" id="2658167at2"/>
<protein>
    <submittedName>
        <fullName evidence="1">Uncharacterized protein</fullName>
    </submittedName>
</protein>
<organism evidence="1 2">
    <name type="scientific">Lysinibacillus fusiformis</name>
    <dbReference type="NCBI Taxonomy" id="28031"/>
    <lineage>
        <taxon>Bacteria</taxon>
        <taxon>Bacillati</taxon>
        <taxon>Bacillota</taxon>
        <taxon>Bacilli</taxon>
        <taxon>Bacillales</taxon>
        <taxon>Bacillaceae</taxon>
        <taxon>Lysinibacillus</taxon>
    </lineage>
</organism>
<dbReference type="Proteomes" id="UP000094784">
    <property type="component" value="Unassembled WGS sequence"/>
</dbReference>
<comment type="caution">
    <text evidence="1">The sequence shown here is derived from an EMBL/GenBank/DDBJ whole genome shotgun (WGS) entry which is preliminary data.</text>
</comment>
<reference evidence="1 2" key="1">
    <citation type="submission" date="2016-09" db="EMBL/GenBank/DDBJ databases">
        <title>Draft genome sequence of the soil isolate, Lysinibacillus fusiformis M5, a potential hypoxanthine producer.</title>
        <authorList>
            <person name="Gallegos-Monterrosa R."/>
            <person name="Maroti G."/>
            <person name="Balint B."/>
            <person name="Kovacs A.T."/>
        </authorList>
    </citation>
    <scope>NUCLEOTIDE SEQUENCE [LARGE SCALE GENOMIC DNA]</scope>
    <source>
        <strain evidence="1 2">M5</strain>
    </source>
</reference>
<name>A0A1E4R6K2_9BACI</name>
<evidence type="ECO:0000313" key="2">
    <source>
        <dbReference type="Proteomes" id="UP000094784"/>
    </source>
</evidence>
<dbReference type="RefSeq" id="WP_069481087.1">
    <property type="nucleotide sequence ID" value="NZ_KV766182.1"/>
</dbReference>
<accession>A0A1E4R6K2</accession>
<proteinExistence type="predicted"/>
<dbReference type="AlphaFoldDB" id="A0A1E4R6K2"/>
<sequence length="238" mass="27064">MKKEIGTLLLLSTVICSGCQSGQKEDPIEERVSNEVHSPTHIDATLIGASDNQEVKLYKKGDGVKLEINGKVKDFNWNNPSDTGTEPQVFYIDMTEDGKEEAVIIIQTGRGTELDNYDIHVVDQDLQEIKVPYYEEIVAQHIESNVVKKDHETLTITGRALGKEYHFDYHVDPELELQQDELGFGGITIYYLENQKIQLTLAASVFPMYVADFHITYKFDHTRNEFMVAQIEVVPIQQ</sequence>
<evidence type="ECO:0000313" key="1">
    <source>
        <dbReference type="EMBL" id="ODV56069.1"/>
    </source>
</evidence>